<dbReference type="GO" id="GO:0006302">
    <property type="term" value="P:double-strand break repair"/>
    <property type="evidence" value="ECO:0007669"/>
    <property type="project" value="TreeGrafter"/>
</dbReference>
<dbReference type="InterPro" id="IPR003717">
    <property type="entry name" value="RecO"/>
</dbReference>
<evidence type="ECO:0000256" key="4">
    <source>
        <dbReference type="ARBA" id="ARBA00022763"/>
    </source>
</evidence>
<reference evidence="10 11" key="1">
    <citation type="submission" date="2020-08" db="EMBL/GenBank/DDBJ databases">
        <title>Sequencing the genomes of 1000 actinobacteria strains.</title>
        <authorList>
            <person name="Klenk H.-P."/>
        </authorList>
    </citation>
    <scope>NUCLEOTIDE SEQUENCE [LARGE SCALE GENOMIC DNA]</scope>
    <source>
        <strain evidence="10 11">DSM 22826</strain>
    </source>
</reference>
<dbReference type="Gene3D" id="2.40.50.140">
    <property type="entry name" value="Nucleic acid-binding proteins"/>
    <property type="match status" value="1"/>
</dbReference>
<dbReference type="GO" id="GO:0043590">
    <property type="term" value="C:bacterial nucleoid"/>
    <property type="evidence" value="ECO:0007669"/>
    <property type="project" value="TreeGrafter"/>
</dbReference>
<comment type="caution">
    <text evidence="10">The sequence shown here is derived from an EMBL/GenBank/DDBJ whole genome shotgun (WGS) entry which is preliminary data.</text>
</comment>
<evidence type="ECO:0000256" key="1">
    <source>
        <dbReference type="ARBA" id="ARBA00003065"/>
    </source>
</evidence>
<dbReference type="SUPFAM" id="SSF50249">
    <property type="entry name" value="Nucleic acid-binding proteins"/>
    <property type="match status" value="1"/>
</dbReference>
<dbReference type="RefSeq" id="WP_183512740.1">
    <property type="nucleotide sequence ID" value="NZ_BAABGK010000040.1"/>
</dbReference>
<dbReference type="SUPFAM" id="SSF57863">
    <property type="entry name" value="ArfGap/RecO-like zinc finger"/>
    <property type="match status" value="1"/>
</dbReference>
<evidence type="ECO:0000259" key="9">
    <source>
        <dbReference type="Pfam" id="PF11967"/>
    </source>
</evidence>
<dbReference type="EMBL" id="JACHVS010000002">
    <property type="protein sequence ID" value="MBB2997186.1"/>
    <property type="molecule type" value="Genomic_DNA"/>
</dbReference>
<evidence type="ECO:0000256" key="7">
    <source>
        <dbReference type="ARBA" id="ARBA00033409"/>
    </source>
</evidence>
<dbReference type="GO" id="GO:0006310">
    <property type="term" value="P:DNA recombination"/>
    <property type="evidence" value="ECO:0007669"/>
    <property type="project" value="UniProtKB-UniRule"/>
</dbReference>
<dbReference type="PANTHER" id="PTHR33991:SF1">
    <property type="entry name" value="DNA REPAIR PROTEIN RECO"/>
    <property type="match status" value="1"/>
</dbReference>
<name>A0A839QT92_9MICC</name>
<comment type="similarity">
    <text evidence="2 8">Belongs to the RecO family.</text>
</comment>
<feature type="domain" description="DNA replication/recombination mediator RecO N-terminal" evidence="9">
    <location>
        <begin position="10"/>
        <end position="86"/>
    </location>
</feature>
<sequence length="250" mass="26618">MSASEFAAKSYKTRGLVLRTHKLGEADRIISLLTPEHGLVRAVAKGVRRTSSKMGATLEPFMEIDAQLVHGRNLDVFTQAQLRHSYGLALAADYDAYMAANAMVETAERLCEGEEDAVAPQYRLLHGAIAALARGAGDPGSLLDSYLLRALSTAGWAPSFTTCVNCGEPGPHDSLNIALGGVVCRACRPPGSQSPAPETIALLAALLTGDWPVAAASEPRTRRAAATIVAGYVQWHLEKVVKSLKLVERT</sequence>
<comment type="function">
    <text evidence="1 8">Involved in DNA repair and RecF pathway recombination.</text>
</comment>
<dbReference type="NCBIfam" id="TIGR00613">
    <property type="entry name" value="reco"/>
    <property type="match status" value="1"/>
</dbReference>
<evidence type="ECO:0000256" key="8">
    <source>
        <dbReference type="HAMAP-Rule" id="MF_00201"/>
    </source>
</evidence>
<dbReference type="AlphaFoldDB" id="A0A839QT92"/>
<keyword evidence="4 8" id="KW-0227">DNA damage</keyword>
<dbReference type="HAMAP" id="MF_00201">
    <property type="entry name" value="RecO"/>
    <property type="match status" value="1"/>
</dbReference>
<keyword evidence="5 8" id="KW-0233">DNA recombination</keyword>
<gene>
    <name evidence="8" type="primary">recO</name>
    <name evidence="10" type="ORF">E9229_003433</name>
</gene>
<keyword evidence="11" id="KW-1185">Reference proteome</keyword>
<dbReference type="Pfam" id="PF02565">
    <property type="entry name" value="RecO_C"/>
    <property type="match status" value="1"/>
</dbReference>
<dbReference type="Pfam" id="PF11967">
    <property type="entry name" value="RecO_N"/>
    <property type="match status" value="1"/>
</dbReference>
<dbReference type="Proteomes" id="UP000523000">
    <property type="component" value="Unassembled WGS sequence"/>
</dbReference>
<evidence type="ECO:0000256" key="6">
    <source>
        <dbReference type="ARBA" id="ARBA00023204"/>
    </source>
</evidence>
<accession>A0A839QT92</accession>
<evidence type="ECO:0000256" key="3">
    <source>
        <dbReference type="ARBA" id="ARBA00021310"/>
    </source>
</evidence>
<dbReference type="PANTHER" id="PTHR33991">
    <property type="entry name" value="DNA REPAIR PROTEIN RECO"/>
    <property type="match status" value="1"/>
</dbReference>
<dbReference type="InterPro" id="IPR022572">
    <property type="entry name" value="DNA_rep/recomb_RecO_N"/>
</dbReference>
<organism evidence="10 11">
    <name type="scientific">Paeniglutamicibacter cryotolerans</name>
    <dbReference type="NCBI Taxonomy" id="670079"/>
    <lineage>
        <taxon>Bacteria</taxon>
        <taxon>Bacillati</taxon>
        <taxon>Actinomycetota</taxon>
        <taxon>Actinomycetes</taxon>
        <taxon>Micrococcales</taxon>
        <taxon>Micrococcaceae</taxon>
        <taxon>Paeniglutamicibacter</taxon>
    </lineage>
</organism>
<dbReference type="InterPro" id="IPR012340">
    <property type="entry name" value="NA-bd_OB-fold"/>
</dbReference>
<evidence type="ECO:0000313" key="10">
    <source>
        <dbReference type="EMBL" id="MBB2997186.1"/>
    </source>
</evidence>
<dbReference type="InterPro" id="IPR042242">
    <property type="entry name" value="RecO_C"/>
</dbReference>
<evidence type="ECO:0000313" key="11">
    <source>
        <dbReference type="Proteomes" id="UP000523000"/>
    </source>
</evidence>
<dbReference type="Gene3D" id="1.20.1440.120">
    <property type="entry name" value="Recombination protein O, C-terminal domain"/>
    <property type="match status" value="1"/>
</dbReference>
<evidence type="ECO:0000256" key="5">
    <source>
        <dbReference type="ARBA" id="ARBA00023172"/>
    </source>
</evidence>
<proteinExistence type="inferred from homology"/>
<evidence type="ECO:0000256" key="2">
    <source>
        <dbReference type="ARBA" id="ARBA00007452"/>
    </source>
</evidence>
<protein>
    <recommendedName>
        <fullName evidence="3 8">DNA repair protein RecO</fullName>
    </recommendedName>
    <alternativeName>
        <fullName evidence="7 8">Recombination protein O</fullName>
    </alternativeName>
</protein>
<dbReference type="InterPro" id="IPR037278">
    <property type="entry name" value="ARFGAP/RecO"/>
</dbReference>
<keyword evidence="6 8" id="KW-0234">DNA repair</keyword>